<evidence type="ECO:0000313" key="1">
    <source>
        <dbReference type="EMBL" id="XCM78106.1"/>
    </source>
</evidence>
<dbReference type="AlphaFoldDB" id="A0AAU8JSP0"/>
<accession>A0AAU8JSP0</accession>
<gene>
    <name evidence="1" type="ORF">ABWK59_03720</name>
</gene>
<sequence>MALDDTRIGVIAGSVVHAASVPTGRRLLGSRDAFVAQQSPFDRRARLDLRAGTGSATEATAVTEEQYLEHAASQVLTWEDAETAALRTVVAEIDHLLAGWSFFLPETLHLVKTTGREEGRTAHTRHLHTVVLPAGELAGALRPPTGGDPPQARRTTVALRDLLVRALFHLISKNNPNLREELYALVGYARTGRAVALPDVPWPEADSPATMADLRITHPDAPELDVYVTLKVTDRHGDGGGPGAEQERALLPVLLADRPYDGGSLVDYRAWHFLAIEQTADGWAAASDGHGRPLTYPMSRRSGLWWQYLDRIGRNATTGLHHPEEILAENFLLSALVPTPTLLSEIDAVLTLDGPA</sequence>
<protein>
    <submittedName>
        <fullName evidence="1">Uncharacterized protein</fullName>
    </submittedName>
</protein>
<dbReference type="EMBL" id="CP159872">
    <property type="protein sequence ID" value="XCM78106.1"/>
    <property type="molecule type" value="Genomic_DNA"/>
</dbReference>
<dbReference type="KEGG" id="kcm:ABWK59_03720"/>
<dbReference type="RefSeq" id="WP_354637849.1">
    <property type="nucleotide sequence ID" value="NZ_CP159872.1"/>
</dbReference>
<proteinExistence type="predicted"/>
<name>A0AAU8JSP0_9ACTN</name>
<organism evidence="1">
    <name type="scientific">Kitasatospora camelliae</name>
    <dbReference type="NCBI Taxonomy" id="3156397"/>
    <lineage>
        <taxon>Bacteria</taxon>
        <taxon>Bacillati</taxon>
        <taxon>Actinomycetota</taxon>
        <taxon>Actinomycetes</taxon>
        <taxon>Kitasatosporales</taxon>
        <taxon>Streptomycetaceae</taxon>
        <taxon>Kitasatospora</taxon>
    </lineage>
</organism>
<reference evidence="1" key="1">
    <citation type="submission" date="2024-06" db="EMBL/GenBank/DDBJ databases">
        <title>The genome sequences of Kitasatospora sp. strain HUAS MG31.</title>
        <authorList>
            <person name="Mo P."/>
        </authorList>
    </citation>
    <scope>NUCLEOTIDE SEQUENCE</scope>
    <source>
        <strain evidence="1">HUAS MG31</strain>
    </source>
</reference>